<accession>A0ABQ8GW71</accession>
<sequence length="242" mass="25089">ASKYAFLCSKHRTSSSHAQKFIPNTCTRTASPAQSSHSATTGPNASTHRALPVSLLSCASTHPPQTPASSLPLAMPAAVFHAHSCPPPLPMPVPHPLRRQLEPRVAPHALPLPQARRRRGAVLVQTPPVRVRLVQRRRADLVWEGAERPAASEMPVAWVVGGGGWVGEEGDPGAEVGSVLATSGGALLFVVVIVVVVVDVAASGVGRRDEGLVGARRSPSQLCVVGRVGGSAARVVCVEAGG</sequence>
<keyword evidence="4" id="KW-1185">Reference proteome</keyword>
<feature type="region of interest" description="Disordered" evidence="1">
    <location>
        <begin position="27"/>
        <end position="47"/>
    </location>
</feature>
<keyword evidence="2" id="KW-1133">Transmembrane helix</keyword>
<reference evidence="3 4" key="1">
    <citation type="journal article" date="2021" name="Nat. Commun.">
        <title>Genetic determinants of endophytism in the Arabidopsis root mycobiome.</title>
        <authorList>
            <person name="Mesny F."/>
            <person name="Miyauchi S."/>
            <person name="Thiergart T."/>
            <person name="Pickel B."/>
            <person name="Atanasova L."/>
            <person name="Karlsson M."/>
            <person name="Huettel B."/>
            <person name="Barry K.W."/>
            <person name="Haridas S."/>
            <person name="Chen C."/>
            <person name="Bauer D."/>
            <person name="Andreopoulos W."/>
            <person name="Pangilinan J."/>
            <person name="LaButti K."/>
            <person name="Riley R."/>
            <person name="Lipzen A."/>
            <person name="Clum A."/>
            <person name="Drula E."/>
            <person name="Henrissat B."/>
            <person name="Kohler A."/>
            <person name="Grigoriev I.V."/>
            <person name="Martin F.M."/>
            <person name="Hacquard S."/>
        </authorList>
    </citation>
    <scope>NUCLEOTIDE SEQUENCE [LARGE SCALE GENOMIC DNA]</scope>
    <source>
        <strain evidence="3 4">MPI-SDFR-AT-0080</strain>
    </source>
</reference>
<gene>
    <name evidence="3" type="ORF">B0J12DRAFT_749940</name>
</gene>
<keyword evidence="2" id="KW-0812">Transmembrane</keyword>
<name>A0ABQ8GW71_9PEZI</name>
<organism evidence="3 4">
    <name type="scientific">Macrophomina phaseolina</name>
    <dbReference type="NCBI Taxonomy" id="35725"/>
    <lineage>
        <taxon>Eukaryota</taxon>
        <taxon>Fungi</taxon>
        <taxon>Dikarya</taxon>
        <taxon>Ascomycota</taxon>
        <taxon>Pezizomycotina</taxon>
        <taxon>Dothideomycetes</taxon>
        <taxon>Dothideomycetes incertae sedis</taxon>
        <taxon>Botryosphaeriales</taxon>
        <taxon>Botryosphaeriaceae</taxon>
        <taxon>Macrophomina</taxon>
    </lineage>
</organism>
<proteinExistence type="predicted"/>
<dbReference type="EMBL" id="JAGTJR010000001">
    <property type="protein sequence ID" value="KAH7065479.1"/>
    <property type="molecule type" value="Genomic_DNA"/>
</dbReference>
<feature type="non-terminal residue" evidence="3">
    <location>
        <position position="1"/>
    </location>
</feature>
<keyword evidence="2" id="KW-0472">Membrane</keyword>
<evidence type="ECO:0000256" key="2">
    <source>
        <dbReference type="SAM" id="Phobius"/>
    </source>
</evidence>
<dbReference type="Proteomes" id="UP000774617">
    <property type="component" value="Unassembled WGS sequence"/>
</dbReference>
<evidence type="ECO:0000313" key="4">
    <source>
        <dbReference type="Proteomes" id="UP000774617"/>
    </source>
</evidence>
<feature type="transmembrane region" description="Helical" evidence="2">
    <location>
        <begin position="186"/>
        <end position="206"/>
    </location>
</feature>
<comment type="caution">
    <text evidence="3">The sequence shown here is derived from an EMBL/GenBank/DDBJ whole genome shotgun (WGS) entry which is preliminary data.</text>
</comment>
<protein>
    <submittedName>
        <fullName evidence="3">Uncharacterized protein</fullName>
    </submittedName>
</protein>
<evidence type="ECO:0000256" key="1">
    <source>
        <dbReference type="SAM" id="MobiDB-lite"/>
    </source>
</evidence>
<evidence type="ECO:0000313" key="3">
    <source>
        <dbReference type="EMBL" id="KAH7065479.1"/>
    </source>
</evidence>